<dbReference type="SUPFAM" id="SSF48498">
    <property type="entry name" value="Tetracyclin repressor-like, C-terminal domain"/>
    <property type="match status" value="1"/>
</dbReference>
<comment type="caution">
    <text evidence="1">The sequence shown here is derived from an EMBL/GenBank/DDBJ whole genome shotgun (WGS) entry which is preliminary data.</text>
</comment>
<dbReference type="EMBL" id="MKGQ01000022">
    <property type="protein sequence ID" value="OKP01637.1"/>
    <property type="molecule type" value="Genomic_DNA"/>
</dbReference>
<dbReference type="InterPro" id="IPR036271">
    <property type="entry name" value="Tet_transcr_reg_TetR-rel_C_sf"/>
</dbReference>
<protein>
    <submittedName>
        <fullName evidence="1">Transcriptional regulator</fullName>
    </submittedName>
</protein>
<dbReference type="NCBIfam" id="NF008647">
    <property type="entry name" value="PRK11640.1"/>
    <property type="match status" value="1"/>
</dbReference>
<dbReference type="RefSeq" id="WP_074024403.1">
    <property type="nucleotide sequence ID" value="NZ_CAWNAG010000128.1"/>
</dbReference>
<keyword evidence="2" id="KW-1185">Reference proteome</keyword>
<dbReference type="Gene3D" id="1.10.357.10">
    <property type="entry name" value="Tetracycline Repressor, domain 2"/>
    <property type="match status" value="1"/>
</dbReference>
<accession>A0A1Q5TN34</accession>
<evidence type="ECO:0000313" key="2">
    <source>
        <dbReference type="Proteomes" id="UP000186268"/>
    </source>
</evidence>
<dbReference type="Proteomes" id="UP000186268">
    <property type="component" value="Unassembled WGS sequence"/>
</dbReference>
<dbReference type="OrthoDB" id="6488705at2"/>
<proteinExistence type="predicted"/>
<name>A0A1Q5TN34_9GAMM</name>
<organism evidence="1 2">
    <name type="scientific">Xenorhabdus eapokensis</name>
    <dbReference type="NCBI Taxonomy" id="1873482"/>
    <lineage>
        <taxon>Bacteria</taxon>
        <taxon>Pseudomonadati</taxon>
        <taxon>Pseudomonadota</taxon>
        <taxon>Gammaproteobacteria</taxon>
        <taxon>Enterobacterales</taxon>
        <taxon>Morganellaceae</taxon>
        <taxon>Xenorhabdus</taxon>
    </lineage>
</organism>
<reference evidence="1 2" key="1">
    <citation type="submission" date="2016-09" db="EMBL/GenBank/DDBJ databases">
        <title>Xenorhabdus thuongxuanensis sp. nov. and Xenorhabdus eapokensis sp. nov., isolated from Steinernema species.</title>
        <authorList>
            <person name="Kaempfer P."/>
            <person name="Tobias N.J."/>
            <person name="Phan Ke L."/>
            <person name="Bode H.B."/>
            <person name="Glaeser S.P."/>
        </authorList>
    </citation>
    <scope>NUCLEOTIDE SEQUENCE [LARGE SCALE GENOMIC DNA]</scope>
    <source>
        <strain evidence="1 2">DL20</strain>
    </source>
</reference>
<dbReference type="STRING" id="1873482.Xedl_02768"/>
<sequence>MQREYMLSHVLNLLEQHGLSATLETLLTPFDIETDHIKHFWPDREALLYDCLRYHGQQIEIWQRQTLLDEALSPEQKLLARYDALQKKVQEQHYPGCLFIAACSAFPDVDHPIHQLAELQKQNSFHYTEKLLQQLDIDDSQQVAQQMELILEGCLSKLLVKRKLEDVITAKLLAQDILTIAKCRKNGALS</sequence>
<evidence type="ECO:0000313" key="1">
    <source>
        <dbReference type="EMBL" id="OKP01637.1"/>
    </source>
</evidence>
<dbReference type="AlphaFoldDB" id="A0A1Q5TN34"/>
<dbReference type="NCBIfam" id="NF047866">
    <property type="entry name" value="TF_DicD_YjdC"/>
    <property type="match status" value="1"/>
</dbReference>
<gene>
    <name evidence="1" type="ORF">Xedl_02768</name>
</gene>